<dbReference type="SUPFAM" id="SSF48576">
    <property type="entry name" value="Terpenoid synthases"/>
    <property type="match status" value="1"/>
</dbReference>
<dbReference type="Pfam" id="PF03936">
    <property type="entry name" value="Terpene_synth_C"/>
    <property type="match status" value="1"/>
</dbReference>
<comment type="cofactor">
    <cofactor evidence="1">
        <name>Mg(2+)</name>
        <dbReference type="ChEBI" id="CHEBI:18420"/>
    </cofactor>
</comment>
<dbReference type="SFLD" id="SFLDG01019">
    <property type="entry name" value="Terpene_Cyclase_Like_1_C_Termi"/>
    <property type="match status" value="1"/>
</dbReference>
<dbReference type="PANTHER" id="PTHR31225:SF253">
    <property type="entry name" value="SESQUITERPENE SYNTHASE 31"/>
    <property type="match status" value="1"/>
</dbReference>
<dbReference type="SFLD" id="SFLDS00005">
    <property type="entry name" value="Isoprenoid_Synthase_Type_I"/>
    <property type="match status" value="1"/>
</dbReference>
<dbReference type="AlphaFoldDB" id="A0A6B7LVC3"/>
<dbReference type="GO" id="GO:0016102">
    <property type="term" value="P:diterpenoid biosynthetic process"/>
    <property type="evidence" value="ECO:0007669"/>
    <property type="project" value="InterPro"/>
</dbReference>
<evidence type="ECO:0000259" key="7">
    <source>
        <dbReference type="Pfam" id="PF01397"/>
    </source>
</evidence>
<dbReference type="Pfam" id="PF01397">
    <property type="entry name" value="Terpene_synth"/>
    <property type="match status" value="1"/>
</dbReference>
<gene>
    <name evidence="9" type="primary">TPS5</name>
</gene>
<evidence type="ECO:0000256" key="4">
    <source>
        <dbReference type="ARBA" id="ARBA00022723"/>
    </source>
</evidence>
<dbReference type="InterPro" id="IPR005630">
    <property type="entry name" value="Terpene_synthase_metal-bd"/>
</dbReference>
<dbReference type="PANTHER" id="PTHR31225">
    <property type="entry name" value="OS04G0344100 PROTEIN-RELATED"/>
    <property type="match status" value="1"/>
</dbReference>
<dbReference type="FunFam" id="1.10.600.10:FF:000007">
    <property type="entry name" value="Isoprene synthase, chloroplastic"/>
    <property type="match status" value="1"/>
</dbReference>
<sequence length="542" mass="63381">MNSRPLVDIYSHNMWTHIFSTFSLDNQEQNNYAQGIEEMKKKVKIMLGAASSTLDKNSIILIDTIERLGLAYHFETEIEEMLQQIHNFHANNRDDDLFTVALGFRMLRQHQYHVSSSVFEKFTDKDKKFLKSLSNDVEGLLSLYEAANVQISGEEILDEGLVFAVNNLKRMLHEELESSALHKVNQALEQPLHKGMPVLQSRRYISIYQKDHKRDELLLTFAKFNFNYLQNLYKNELSQLLRWWKDFEVESKLPFVRDRVTEIYFWSMAFRFEPQYSIVRLAITKCMQMMTIMDDTYDNYATVKEANLFTRILERWDMDEIDQLPDCLKVSYQIIMRINQDFEREAVENGTSFALPYFKDKVIQFGRAYNQELKWLTEKRIPSYEDYLPNSVTTSGTHVIFTALLPSMESLTKETIDWVLSDPKILVSTAKMVRLLNDLASHERESKGGDAITLVDCRMKYQGLSKEEILSKLSKEVEDGWKDLNNEWVLARTSGVPKNVVEQLLNFTRGTQVIYKKNDGITYPQEFLAPLIITLLRDPIHI</sequence>
<accession>A0A6B7LVC3</accession>
<dbReference type="GO" id="GO:0000287">
    <property type="term" value="F:magnesium ion binding"/>
    <property type="evidence" value="ECO:0007669"/>
    <property type="project" value="InterPro"/>
</dbReference>
<proteinExistence type="evidence at transcript level"/>
<dbReference type="GO" id="GO:0010333">
    <property type="term" value="F:terpene synthase activity"/>
    <property type="evidence" value="ECO:0007669"/>
    <property type="project" value="InterPro"/>
</dbReference>
<evidence type="ECO:0000256" key="5">
    <source>
        <dbReference type="ARBA" id="ARBA00022842"/>
    </source>
</evidence>
<dbReference type="EMBL" id="MK035064">
    <property type="protein sequence ID" value="QEY10189.1"/>
    <property type="molecule type" value="mRNA"/>
</dbReference>
<evidence type="ECO:0000256" key="6">
    <source>
        <dbReference type="ARBA" id="ARBA00023239"/>
    </source>
</evidence>
<name>A0A6B7LVC3_9LAMI</name>
<comment type="pathway">
    <text evidence="2">Secondary metabolite biosynthesis; terpenoid biosynthesis.</text>
</comment>
<evidence type="ECO:0000256" key="3">
    <source>
        <dbReference type="ARBA" id="ARBA00006333"/>
    </source>
</evidence>
<dbReference type="InterPro" id="IPR044814">
    <property type="entry name" value="Terpene_cyclase_plant_C1"/>
</dbReference>
<keyword evidence="5" id="KW-0460">Magnesium</keyword>
<dbReference type="Gene3D" id="1.50.10.130">
    <property type="entry name" value="Terpene synthase, N-terminal domain"/>
    <property type="match status" value="1"/>
</dbReference>
<dbReference type="InterPro" id="IPR001906">
    <property type="entry name" value="Terpene_synth_N"/>
</dbReference>
<feature type="domain" description="Terpene synthase N-terminal" evidence="7">
    <location>
        <begin position="15"/>
        <end position="188"/>
    </location>
</feature>
<dbReference type="InterPro" id="IPR008930">
    <property type="entry name" value="Terpenoid_cyclase/PrenylTrfase"/>
</dbReference>
<comment type="similarity">
    <text evidence="3">Belongs to the terpene synthase family.</text>
</comment>
<dbReference type="InterPro" id="IPR050148">
    <property type="entry name" value="Terpene_synthase-like"/>
</dbReference>
<dbReference type="Gene3D" id="1.10.600.10">
    <property type="entry name" value="Farnesyl Diphosphate Synthase"/>
    <property type="match status" value="1"/>
</dbReference>
<evidence type="ECO:0000256" key="2">
    <source>
        <dbReference type="ARBA" id="ARBA00004721"/>
    </source>
</evidence>
<organism evidence="9">
    <name type="scientific">Scutellaria barbata</name>
    <dbReference type="NCBI Taxonomy" id="396367"/>
    <lineage>
        <taxon>Eukaryota</taxon>
        <taxon>Viridiplantae</taxon>
        <taxon>Streptophyta</taxon>
        <taxon>Embryophyta</taxon>
        <taxon>Tracheophyta</taxon>
        <taxon>Spermatophyta</taxon>
        <taxon>Magnoliopsida</taxon>
        <taxon>eudicotyledons</taxon>
        <taxon>Gunneridae</taxon>
        <taxon>Pentapetalae</taxon>
        <taxon>asterids</taxon>
        <taxon>lamiids</taxon>
        <taxon>Lamiales</taxon>
        <taxon>Lamiaceae</taxon>
        <taxon>Scutellarioideae</taxon>
        <taxon>Scutellaria</taxon>
    </lineage>
</organism>
<protein>
    <submittedName>
        <fullName evidence="9">Terpene synthase 5</fullName>
    </submittedName>
</protein>
<dbReference type="InterPro" id="IPR034741">
    <property type="entry name" value="Terpene_cyclase-like_1_C"/>
</dbReference>
<dbReference type="SUPFAM" id="SSF48239">
    <property type="entry name" value="Terpenoid cyclases/Protein prenyltransferases"/>
    <property type="match status" value="1"/>
</dbReference>
<keyword evidence="6" id="KW-0456">Lyase</keyword>
<evidence type="ECO:0000313" key="9">
    <source>
        <dbReference type="EMBL" id="QEY10189.1"/>
    </source>
</evidence>
<dbReference type="FunFam" id="1.50.10.130:FF:000001">
    <property type="entry name" value="Isoprene synthase, chloroplastic"/>
    <property type="match status" value="1"/>
</dbReference>
<evidence type="ECO:0000259" key="8">
    <source>
        <dbReference type="Pfam" id="PF03936"/>
    </source>
</evidence>
<keyword evidence="4" id="KW-0479">Metal-binding</keyword>
<reference evidence="9" key="1">
    <citation type="submission" date="2018-10" db="EMBL/GenBank/DDBJ databases">
        <authorList>
            <person name="Cui G."/>
            <person name="Zhang H."/>
            <person name="Huang L."/>
        </authorList>
    </citation>
    <scope>NUCLEOTIDE SEQUENCE</scope>
    <source>
        <tissue evidence="9">Root</tissue>
    </source>
</reference>
<dbReference type="CDD" id="cd00684">
    <property type="entry name" value="Terpene_cyclase_plant_C1"/>
    <property type="match status" value="1"/>
</dbReference>
<evidence type="ECO:0000256" key="1">
    <source>
        <dbReference type="ARBA" id="ARBA00001946"/>
    </source>
</evidence>
<dbReference type="InterPro" id="IPR036965">
    <property type="entry name" value="Terpene_synth_N_sf"/>
</dbReference>
<dbReference type="InterPro" id="IPR008949">
    <property type="entry name" value="Isoprenoid_synthase_dom_sf"/>
</dbReference>
<feature type="domain" description="Terpene synthase metal-binding" evidence="8">
    <location>
        <begin position="245"/>
        <end position="483"/>
    </location>
</feature>